<dbReference type="RefSeq" id="WP_087035717.1">
    <property type="nucleotide sequence ID" value="NZ_CP021377.1"/>
</dbReference>
<dbReference type="Gene3D" id="2.40.50.660">
    <property type="match status" value="1"/>
</dbReference>
<dbReference type="Proteomes" id="UP000243937">
    <property type="component" value="Chromosome"/>
</dbReference>
<accession>A0A1Y0D4A0</accession>
<evidence type="ECO:0000313" key="2">
    <source>
        <dbReference type="Proteomes" id="UP000243937"/>
    </source>
</evidence>
<dbReference type="AlphaFoldDB" id="A0A1Y0D4A0"/>
<keyword evidence="2" id="KW-1185">Reference proteome</keyword>
<organism evidence="1 2">
    <name type="scientific">Oceanisphaera profunda</name>
    <dbReference type="NCBI Taxonomy" id="1416627"/>
    <lineage>
        <taxon>Bacteria</taxon>
        <taxon>Pseudomonadati</taxon>
        <taxon>Pseudomonadota</taxon>
        <taxon>Gammaproteobacteria</taxon>
        <taxon>Aeromonadales</taxon>
        <taxon>Aeromonadaceae</taxon>
        <taxon>Oceanisphaera</taxon>
    </lineage>
</organism>
<dbReference type="Pfam" id="PF10694">
    <property type="entry name" value="DUF2500"/>
    <property type="match status" value="1"/>
</dbReference>
<dbReference type="OrthoDB" id="5917531at2"/>
<evidence type="ECO:0000313" key="1">
    <source>
        <dbReference type="EMBL" id="ART82360.1"/>
    </source>
</evidence>
<name>A0A1Y0D4A0_9GAMM</name>
<dbReference type="EMBL" id="CP021377">
    <property type="protein sequence ID" value="ART82360.1"/>
    <property type="molecule type" value="Genomic_DNA"/>
</dbReference>
<evidence type="ECO:0008006" key="3">
    <source>
        <dbReference type="Google" id="ProtNLM"/>
    </source>
</evidence>
<reference evidence="1 2" key="1">
    <citation type="journal article" date="2014" name="Int. J. Syst. Evol. Microbiol.">
        <title>Oceanisphaera profunda sp. nov., a marine bacterium isolated from deep-sea sediment, and emended description of the genus Oceanisphaera.</title>
        <authorList>
            <person name="Xu Z."/>
            <person name="Zhang X.Y."/>
            <person name="Su H.N."/>
            <person name="Yu Z.C."/>
            <person name="Liu C."/>
            <person name="Li H."/>
            <person name="Chen X.L."/>
            <person name="Song X.Y."/>
            <person name="Xie B.B."/>
            <person name="Qin Q.L."/>
            <person name="Zhou B.C."/>
            <person name="Shi M."/>
            <person name="Huang Y."/>
            <person name="Zhang Y.Z."/>
        </authorList>
    </citation>
    <scope>NUCLEOTIDE SEQUENCE [LARGE SCALE GENOMIC DNA]</scope>
    <source>
        <strain evidence="1 2">SM1222</strain>
    </source>
</reference>
<proteinExistence type="predicted"/>
<protein>
    <recommendedName>
        <fullName evidence="3">DUF2500 domain-containing protein</fullName>
    </recommendedName>
</protein>
<gene>
    <name evidence="1" type="ORF">CBP31_06780</name>
</gene>
<sequence>MGKLVFWLIILIAVVVLGRRLRVYFFNNAQAQHSVRVLVVDKHTREFMGQTRKQQTEMPAPKVNYYVTFRPLAGASEQEFQVSPSLYEQLLPAQTGMLVFQGSRFIAFEPEVASQDND</sequence>
<dbReference type="KEGG" id="opf:CBP31_06780"/>
<dbReference type="InterPro" id="IPR019635">
    <property type="entry name" value="DUF2500"/>
</dbReference>